<dbReference type="Pfam" id="PF13620">
    <property type="entry name" value="CarboxypepD_reg"/>
    <property type="match status" value="1"/>
</dbReference>
<dbReference type="Gene3D" id="2.170.130.10">
    <property type="entry name" value="TonB-dependent receptor, plug domain"/>
    <property type="match status" value="1"/>
</dbReference>
<dbReference type="Pfam" id="PF00593">
    <property type="entry name" value="TonB_dep_Rec_b-barrel"/>
    <property type="match status" value="1"/>
</dbReference>
<evidence type="ECO:0000256" key="2">
    <source>
        <dbReference type="ARBA" id="ARBA00022448"/>
    </source>
</evidence>
<keyword evidence="7 8" id="KW-0998">Cell outer membrane</keyword>
<keyword evidence="4 8" id="KW-0812">Transmembrane</keyword>
<dbReference type="PANTHER" id="PTHR30069">
    <property type="entry name" value="TONB-DEPENDENT OUTER MEMBRANE RECEPTOR"/>
    <property type="match status" value="1"/>
</dbReference>
<dbReference type="Gene3D" id="2.60.40.1120">
    <property type="entry name" value="Carboxypeptidase-like, regulatory domain"/>
    <property type="match status" value="1"/>
</dbReference>
<comment type="caution">
    <text evidence="11">The sequence shown here is derived from an EMBL/GenBank/DDBJ whole genome shotgun (WGS) entry which is preliminary data.</text>
</comment>
<dbReference type="PANTHER" id="PTHR30069:SF46">
    <property type="entry name" value="OAR PROTEIN"/>
    <property type="match status" value="1"/>
</dbReference>
<dbReference type="InterPro" id="IPR037066">
    <property type="entry name" value="Plug_dom_sf"/>
</dbReference>
<dbReference type="PROSITE" id="PS52016">
    <property type="entry name" value="TONB_DEPENDENT_REC_3"/>
    <property type="match status" value="1"/>
</dbReference>
<protein>
    <submittedName>
        <fullName evidence="11">Oar protein</fullName>
    </submittedName>
</protein>
<keyword evidence="6 8" id="KW-0472">Membrane</keyword>
<evidence type="ECO:0000256" key="6">
    <source>
        <dbReference type="ARBA" id="ARBA00023136"/>
    </source>
</evidence>
<keyword evidence="3 8" id="KW-1134">Transmembrane beta strand</keyword>
<keyword evidence="5" id="KW-0798">TonB box</keyword>
<comment type="similarity">
    <text evidence="8">Belongs to the TonB-dependent receptor family.</text>
</comment>
<organism evidence="11 12">
    <name type="scientific">Pseudoxanthomonas japonensis</name>
    <dbReference type="NCBI Taxonomy" id="69284"/>
    <lineage>
        <taxon>Bacteria</taxon>
        <taxon>Pseudomonadati</taxon>
        <taxon>Pseudomonadota</taxon>
        <taxon>Gammaproteobacteria</taxon>
        <taxon>Lysobacterales</taxon>
        <taxon>Lysobacteraceae</taxon>
        <taxon>Pseudoxanthomonas</taxon>
    </lineage>
</organism>
<evidence type="ECO:0000256" key="8">
    <source>
        <dbReference type="PROSITE-ProRule" id="PRU01360"/>
    </source>
</evidence>
<evidence type="ECO:0000256" key="5">
    <source>
        <dbReference type="ARBA" id="ARBA00023077"/>
    </source>
</evidence>
<evidence type="ECO:0000256" key="4">
    <source>
        <dbReference type="ARBA" id="ARBA00022692"/>
    </source>
</evidence>
<feature type="region of interest" description="Disordered" evidence="9">
    <location>
        <begin position="16"/>
        <end position="35"/>
    </location>
</feature>
<name>A0ABQ6ZHP5_9GAMM</name>
<sequence length="1073" mass="116268">MINLLLRTVAGLKGRAAHSRRGRARPDAHVNQPAAGSRIVSKRTFNRTLKRSALTVALGVCFNSSIYAQSNTSGAVFGQASAGEKVLVQNPATGFSREIAIGADGSYRVSALSPGTYRVTLQRADGTTTTREVAVNVGTGTAVNFAAEGTGSGATTLGTVTVTGSQLVNPIDVSSVESTTILTSEQLARIPVPRDTTSVALLAPGTVRGDGAFGNLASFGGSSVAENQYYINGFNITNSFRSLNFSKVPFEAIAEQQIKTGGYGAEFGRSLGGVVNQITKRGTNEFKAGANVFWSPKSLRSDVEDYKFSNPLVPGDFGDVAENNSKDTQDELIGAVWAGGALIKDKLFAYGLLSYGKTDTDAWGNMDAVTNRNGSIKNPTWLAKFDWNINDSNKLELTAFSDKQESETRVYNNTPGEVDRTNYVGTVFDEQGGNNYVLKYTGYLTDAFTLTALYGHGEFKRSQHLKNPDGSIVSYNGDITTAYTTSITGTTALGGCPAIIDVRPGYRKDITGAYGSLCHLTDGALLQASNNKDTRDQYRIDAEWILGPHQLRFGVDVDNYESVAGEANVGGWLWRYSTNNGPDGRPNTGDEFDVVRRQTTARGTTIEVKQRAYYLEDTWKITDNFLAYLGARWDTFENLGADGRAFVKIDNQFGPRLGFSWDVNGDSSLKIYGNAGRYALPLTPSVAVRGSSASIYQRSNNNRFSGVDPVTGAPILIGPLNPLGLINGEDGSAHDPNTIASKNLDPMYQDEFILGFQTTMTDHLNFGARAIYRKLKAAIDDNCDYTAITDLADADGLDYTVPNPGFPYCRLFNPGEDAVLVTDLNGDGIYTTYTVEGDRLSPPAKRSYKALELFLDGSWDKFFFQASYTLGYNKGNTEGGVKSDIGQGDTNTTQDFDYRELTVDTYGYLPNDRRHALKVFGNYDFNDEWSLGANLIVQTGRPINCLGVLDTNPLEPVGVVSNYSPHPYGSGFMRCSNSESGASIDSTVRAVPRGTAGRLPTTTSLDLNIAFRPSFAEGLQFKVDVFNVFNSQKVTAVSEVAEDSATGNPLSTYLLPRSYQAPRSVRFMVQYDF</sequence>
<dbReference type="InterPro" id="IPR036942">
    <property type="entry name" value="Beta-barrel_TonB_sf"/>
</dbReference>
<reference evidence="11 12" key="1">
    <citation type="submission" date="2017-10" db="EMBL/GenBank/DDBJ databases">
        <title>Whole genome sequencing of members of genus Pseudoxanthomonas.</title>
        <authorList>
            <person name="Kumar S."/>
            <person name="Bansal K."/>
            <person name="Kaur A."/>
            <person name="Patil P."/>
            <person name="Sharma S."/>
            <person name="Patil P.B."/>
        </authorList>
    </citation>
    <scope>NUCLEOTIDE SEQUENCE [LARGE SCALE GENOMIC DNA]</scope>
    <source>
        <strain evidence="11 12">DSM 17109</strain>
    </source>
</reference>
<feature type="domain" description="TonB-dependent receptor-like beta-barrel" evidence="10">
    <location>
        <begin position="527"/>
        <end position="1028"/>
    </location>
</feature>
<dbReference type="Proteomes" id="UP000781710">
    <property type="component" value="Unassembled WGS sequence"/>
</dbReference>
<dbReference type="SUPFAM" id="SSF49452">
    <property type="entry name" value="Starch-binding domain-like"/>
    <property type="match status" value="1"/>
</dbReference>
<evidence type="ECO:0000256" key="9">
    <source>
        <dbReference type="SAM" id="MobiDB-lite"/>
    </source>
</evidence>
<evidence type="ECO:0000256" key="7">
    <source>
        <dbReference type="ARBA" id="ARBA00023237"/>
    </source>
</evidence>
<evidence type="ECO:0000259" key="10">
    <source>
        <dbReference type="Pfam" id="PF00593"/>
    </source>
</evidence>
<evidence type="ECO:0000313" key="11">
    <source>
        <dbReference type="EMBL" id="KAF1725378.1"/>
    </source>
</evidence>
<evidence type="ECO:0000256" key="3">
    <source>
        <dbReference type="ARBA" id="ARBA00022452"/>
    </source>
</evidence>
<evidence type="ECO:0000256" key="1">
    <source>
        <dbReference type="ARBA" id="ARBA00004571"/>
    </source>
</evidence>
<keyword evidence="12" id="KW-1185">Reference proteome</keyword>
<comment type="subcellular location">
    <subcellularLocation>
        <location evidence="1 8">Cell outer membrane</location>
        <topology evidence="1 8">Multi-pass membrane protein</topology>
    </subcellularLocation>
</comment>
<evidence type="ECO:0000313" key="12">
    <source>
        <dbReference type="Proteomes" id="UP000781710"/>
    </source>
</evidence>
<dbReference type="EMBL" id="PDWW01000010">
    <property type="protein sequence ID" value="KAF1725378.1"/>
    <property type="molecule type" value="Genomic_DNA"/>
</dbReference>
<keyword evidence="2 8" id="KW-0813">Transport</keyword>
<proteinExistence type="inferred from homology"/>
<dbReference type="SUPFAM" id="SSF56935">
    <property type="entry name" value="Porins"/>
    <property type="match status" value="1"/>
</dbReference>
<dbReference type="InterPro" id="IPR039426">
    <property type="entry name" value="TonB-dep_rcpt-like"/>
</dbReference>
<accession>A0ABQ6ZHP5</accession>
<dbReference type="InterPro" id="IPR013784">
    <property type="entry name" value="Carb-bd-like_fold"/>
</dbReference>
<gene>
    <name evidence="11" type="ORF">CSC78_09165</name>
</gene>
<dbReference type="Gene3D" id="2.40.170.20">
    <property type="entry name" value="TonB-dependent receptor, beta-barrel domain"/>
    <property type="match status" value="1"/>
</dbReference>
<dbReference type="InterPro" id="IPR000531">
    <property type="entry name" value="Beta-barrel_TonB"/>
</dbReference>